<evidence type="ECO:0000313" key="6">
    <source>
        <dbReference type="EMBL" id="RNF05100.1"/>
    </source>
</evidence>
<dbReference type="InterPro" id="IPR040048">
    <property type="entry name" value="ZNF277"/>
</dbReference>
<keyword evidence="2" id="KW-0863">Zinc-finger</keyword>
<gene>
    <name evidence="6" type="ORF">Tco025E_07864</name>
</gene>
<dbReference type="PANTHER" id="PTHR13267:SF3">
    <property type="entry name" value="ZINC FINGER PROTEIN 277"/>
    <property type="match status" value="1"/>
</dbReference>
<dbReference type="OrthoDB" id="278606at2759"/>
<keyword evidence="3" id="KW-0862">Zinc</keyword>
<dbReference type="Proteomes" id="UP000284403">
    <property type="component" value="Unassembled WGS sequence"/>
</dbReference>
<sequence length="320" mass="35105">MSDLTTLRASCKAILARHQRGLTLELSCILCRQRVRGQQSAMQHYADAHGIHPTNHDNIVDLDGFLAHLRGLLFLRDDERMHCPVCRAACGEEASLMAHIAEEGHSRWDTGTIPTLAPFCITGDNVKEEDGDGDEDEDEAENAGGNNAAEDEDEDDGGEDWGIEPAVCLLCETESEDCLRHMIDAHGFDFRAAVQAHAGVHEVYDLIRIVNIIRKCVAQGICPFNYRDESADVEACRCSIAASSLEEHLREHPLHALPRVLSSDDRELIPVLCGDAFISSVVVGGDLLAQQEEDPDYPMVPTIAEMAKKQAEGRQAKGIS</sequence>
<dbReference type="PANTHER" id="PTHR13267">
    <property type="entry name" value="ZINC FINGER PROTEIN 277"/>
    <property type="match status" value="1"/>
</dbReference>
<organism evidence="6 7">
    <name type="scientific">Trypanosoma conorhini</name>
    <dbReference type="NCBI Taxonomy" id="83891"/>
    <lineage>
        <taxon>Eukaryota</taxon>
        <taxon>Discoba</taxon>
        <taxon>Euglenozoa</taxon>
        <taxon>Kinetoplastea</taxon>
        <taxon>Metakinetoplastina</taxon>
        <taxon>Trypanosomatida</taxon>
        <taxon>Trypanosomatidae</taxon>
        <taxon>Trypanosoma</taxon>
    </lineage>
</organism>
<feature type="region of interest" description="Disordered" evidence="4">
    <location>
        <begin position="124"/>
        <end position="158"/>
    </location>
</feature>
<evidence type="ECO:0000313" key="7">
    <source>
        <dbReference type="Proteomes" id="UP000284403"/>
    </source>
</evidence>
<name>A0A3R7NE36_9TRYP</name>
<evidence type="ECO:0000256" key="4">
    <source>
        <dbReference type="SAM" id="MobiDB-lite"/>
    </source>
</evidence>
<evidence type="ECO:0000256" key="2">
    <source>
        <dbReference type="ARBA" id="ARBA00022771"/>
    </source>
</evidence>
<feature type="compositionally biased region" description="Acidic residues" evidence="4">
    <location>
        <begin position="149"/>
        <end position="158"/>
    </location>
</feature>
<dbReference type="EMBL" id="MKKU01000651">
    <property type="protein sequence ID" value="RNF05100.1"/>
    <property type="molecule type" value="Genomic_DNA"/>
</dbReference>
<feature type="compositionally biased region" description="Acidic residues" evidence="4">
    <location>
        <begin position="127"/>
        <end position="141"/>
    </location>
</feature>
<evidence type="ECO:0000256" key="1">
    <source>
        <dbReference type="ARBA" id="ARBA00022723"/>
    </source>
</evidence>
<evidence type="ECO:0000256" key="3">
    <source>
        <dbReference type="ARBA" id="ARBA00022833"/>
    </source>
</evidence>
<keyword evidence="1" id="KW-0479">Metal-binding</keyword>
<dbReference type="RefSeq" id="XP_029225178.1">
    <property type="nucleotide sequence ID" value="XM_029374723.1"/>
</dbReference>
<dbReference type="GeneID" id="40321475"/>
<dbReference type="Pfam" id="PF12756">
    <property type="entry name" value="zf-C2H2_2"/>
    <property type="match status" value="1"/>
</dbReference>
<dbReference type="AlphaFoldDB" id="A0A3R7NE36"/>
<dbReference type="InterPro" id="IPR041661">
    <property type="entry name" value="ZN622/Rei1/Reh1_Znf-C2H2"/>
</dbReference>
<protein>
    <submittedName>
        <fullName evidence="6">Zinc finger Transcription Factor family member (Ztf-7)</fullName>
    </submittedName>
</protein>
<evidence type="ECO:0000259" key="5">
    <source>
        <dbReference type="Pfam" id="PF12756"/>
    </source>
</evidence>
<keyword evidence="7" id="KW-1185">Reference proteome</keyword>
<feature type="domain" description="ZN622/Rei1/Reh1 zinc finger C2H2-type" evidence="5">
    <location>
        <begin position="28"/>
        <end position="110"/>
    </location>
</feature>
<dbReference type="GO" id="GO:0008270">
    <property type="term" value="F:zinc ion binding"/>
    <property type="evidence" value="ECO:0007669"/>
    <property type="project" value="UniProtKB-KW"/>
</dbReference>
<accession>A0A3R7NE36</accession>
<proteinExistence type="predicted"/>
<comment type="caution">
    <text evidence="6">The sequence shown here is derived from an EMBL/GenBank/DDBJ whole genome shotgun (WGS) entry which is preliminary data.</text>
</comment>
<reference evidence="6 7" key="1">
    <citation type="journal article" date="2018" name="BMC Genomics">
        <title>Genomic comparison of Trypanosoma conorhini and Trypanosoma rangeli to Trypanosoma cruzi strains of high and low virulence.</title>
        <authorList>
            <person name="Bradwell K.R."/>
            <person name="Koparde V.N."/>
            <person name="Matveyev A.V."/>
            <person name="Serrano M.G."/>
            <person name="Alves J.M."/>
            <person name="Parikh H."/>
            <person name="Huang B."/>
            <person name="Lee V."/>
            <person name="Espinosa-Alvarez O."/>
            <person name="Ortiz P.A."/>
            <person name="Costa-Martins A.G."/>
            <person name="Teixeira M.M."/>
            <person name="Buck G.A."/>
        </authorList>
    </citation>
    <scope>NUCLEOTIDE SEQUENCE [LARGE SCALE GENOMIC DNA]</scope>
    <source>
        <strain evidence="6 7">025E</strain>
    </source>
</reference>
<dbReference type="SUPFAM" id="SSF57667">
    <property type="entry name" value="beta-beta-alpha zinc fingers"/>
    <property type="match status" value="1"/>
</dbReference>
<dbReference type="InterPro" id="IPR036236">
    <property type="entry name" value="Znf_C2H2_sf"/>
</dbReference>